<name>A0A0D8IZM8_9FIRM</name>
<evidence type="ECO:0008006" key="3">
    <source>
        <dbReference type="Google" id="ProtNLM"/>
    </source>
</evidence>
<dbReference type="Proteomes" id="UP000032483">
    <property type="component" value="Unassembled WGS sequence"/>
</dbReference>
<evidence type="ECO:0000313" key="1">
    <source>
        <dbReference type="EMBL" id="KJF38988.1"/>
    </source>
</evidence>
<dbReference type="EMBL" id="JXXK01000026">
    <property type="protein sequence ID" value="KJF38988.1"/>
    <property type="molecule type" value="Genomic_DNA"/>
</dbReference>
<gene>
    <name evidence="1" type="ORF">TQ39_14950</name>
</gene>
<dbReference type="AlphaFoldDB" id="A0A0D8IZM8"/>
<sequence>MAAKERAIHLDYFDPAVGKVPNPGMGVQGYVYSDHMRFGYTWAEIQPSVPHEMTPLDRKSLERMAASPHCDNLYYRCEWRDIQQGKGKLSLPKEFEWMLEACEKYNKTWSFRIMSSSVTSVYKDSVPEFIKDHVKMIPYWRTIGVQEWYPKYFPEYSSEFLQYWNELNCLLGERFDKDPRLEFADVSGYGFWGEAHHYSLQRPDQKEEINWEPDNVEEVTEFLMESHLKAFPTTPACMNLHYTEYGFADRVLEQNGVWLRRDSFQAHMNTEEYRWIHRGAKKGAMIWEPIRAHIPRTAPLLFTSSQMVQHCLDYGANYFGVAFTPWDFVMSTHNYQDLMDQMDAQVGYRLRPAMAWRRENADRTQDLVLQLLNDGCGAIPGALRLKAYFPDGSTAEKELPVGAPFKGDENLFALPIPERFWGASEREVIRVSASLKMRGKEKLVRWAVRQELENPFEIVLPLRAFVD</sequence>
<dbReference type="GeneID" id="42857859"/>
<proteinExistence type="predicted"/>
<comment type="caution">
    <text evidence="1">The sequence shown here is derived from an EMBL/GenBank/DDBJ whole genome shotgun (WGS) entry which is preliminary data.</text>
</comment>
<organism evidence="1 2">
    <name type="scientific">Ruthenibacterium lactatiformans</name>
    <dbReference type="NCBI Taxonomy" id="1550024"/>
    <lineage>
        <taxon>Bacteria</taxon>
        <taxon>Bacillati</taxon>
        <taxon>Bacillota</taxon>
        <taxon>Clostridia</taxon>
        <taxon>Eubacteriales</taxon>
        <taxon>Oscillospiraceae</taxon>
        <taxon>Ruthenibacterium</taxon>
    </lineage>
</organism>
<reference evidence="1" key="1">
    <citation type="submission" date="2015-02" db="EMBL/GenBank/DDBJ databases">
        <title>A novel member of the family Ruminococcaceae isolated from human feces.</title>
        <authorList>
            <person name="Shkoporov A.N."/>
            <person name="Chaplin A.V."/>
            <person name="Motuzova O.V."/>
            <person name="Kafarskaia L.I."/>
            <person name="Khokhlova E.V."/>
            <person name="Efimov B.A."/>
        </authorList>
    </citation>
    <scope>NUCLEOTIDE SEQUENCE [LARGE SCALE GENOMIC DNA]</scope>
    <source>
        <strain evidence="1">585-1</strain>
    </source>
</reference>
<evidence type="ECO:0000313" key="2">
    <source>
        <dbReference type="Proteomes" id="UP000032483"/>
    </source>
</evidence>
<accession>A0A0D8IZM8</accession>
<keyword evidence="2" id="KW-1185">Reference proteome</keyword>
<dbReference type="RefSeq" id="WP_050006104.1">
    <property type="nucleotide sequence ID" value="NZ_DAWBJP010000021.1"/>
</dbReference>
<protein>
    <recommendedName>
        <fullName evidence="3">DUF4832 domain-containing protein</fullName>
    </recommendedName>
</protein>